<feature type="region of interest" description="Disordered" evidence="1">
    <location>
        <begin position="1"/>
        <end position="44"/>
    </location>
</feature>
<feature type="region of interest" description="Disordered" evidence="1">
    <location>
        <begin position="285"/>
        <end position="309"/>
    </location>
</feature>
<dbReference type="EMBL" id="ODYU01000857">
    <property type="protein sequence ID" value="SOQ36257.1"/>
    <property type="molecule type" value="Genomic_DNA"/>
</dbReference>
<evidence type="ECO:0000256" key="1">
    <source>
        <dbReference type="SAM" id="MobiDB-lite"/>
    </source>
</evidence>
<accession>A0A2H1V610</accession>
<protein>
    <submittedName>
        <fullName evidence="2">SFRICE_033506</fullName>
    </submittedName>
</protein>
<feature type="compositionally biased region" description="Polar residues" evidence="1">
    <location>
        <begin position="285"/>
        <end position="299"/>
    </location>
</feature>
<feature type="compositionally biased region" description="Polar residues" evidence="1">
    <location>
        <begin position="95"/>
        <end position="111"/>
    </location>
</feature>
<evidence type="ECO:0000313" key="2">
    <source>
        <dbReference type="EMBL" id="SOQ36257.1"/>
    </source>
</evidence>
<proteinExistence type="predicted"/>
<name>A0A2H1V610_SPOFR</name>
<feature type="compositionally biased region" description="Basic residues" evidence="1">
    <location>
        <begin position="15"/>
        <end position="39"/>
    </location>
</feature>
<feature type="region of interest" description="Disordered" evidence="1">
    <location>
        <begin position="383"/>
        <end position="408"/>
    </location>
</feature>
<organism evidence="2">
    <name type="scientific">Spodoptera frugiperda</name>
    <name type="common">Fall armyworm</name>
    <dbReference type="NCBI Taxonomy" id="7108"/>
    <lineage>
        <taxon>Eukaryota</taxon>
        <taxon>Metazoa</taxon>
        <taxon>Ecdysozoa</taxon>
        <taxon>Arthropoda</taxon>
        <taxon>Hexapoda</taxon>
        <taxon>Insecta</taxon>
        <taxon>Pterygota</taxon>
        <taxon>Neoptera</taxon>
        <taxon>Endopterygota</taxon>
        <taxon>Lepidoptera</taxon>
        <taxon>Glossata</taxon>
        <taxon>Ditrysia</taxon>
        <taxon>Noctuoidea</taxon>
        <taxon>Noctuidae</taxon>
        <taxon>Amphipyrinae</taxon>
        <taxon>Spodoptera</taxon>
    </lineage>
</organism>
<gene>
    <name evidence="2" type="ORF">SFRICE_033506</name>
</gene>
<sequence length="436" mass="48350">MSSSDYSGGETPPTRRSRSRDSRKRRHGSHKRRDRRSKRRDPVDQILQRLNALEERLPVTATNLTAPSRPCVRGSPPSVVLDVTETTAEVGVATPSTSRPAETPRDTSSTADGIVGALSSLLQVRSKHYYISNFDPSLHDFDVWCAEVDRGRNLNGWDDHECLGRIGGCLRGDAKTWLNHWVTSDRSWSNFKAEFRSLCPREVDVATVLYDVMSTTSNKFTTYAEYARMSLLRLNIVRGLSDELKTAIVVRGISDPQVKAAATNAKLQPKDLVEFLSVYVKPKNTQSATGNPIRSSAAETSHPRKRESFKRGQTIIEFPELSLEADLYVVPPDCIQAPVLVGTDILNRDGVTYIRTSDSQRLVRVDQAYNVSSVELADQVRTPLVGDDKKQENDVGEEPSNEDGLQRDPAAEIQADEDVQLSGTAVLEENPSQPST</sequence>
<dbReference type="AlphaFoldDB" id="A0A2H1V610"/>
<reference evidence="2" key="1">
    <citation type="submission" date="2016-07" db="EMBL/GenBank/DDBJ databases">
        <authorList>
            <person name="Bretaudeau A."/>
        </authorList>
    </citation>
    <scope>NUCLEOTIDE SEQUENCE</scope>
    <source>
        <strain evidence="2">Rice</strain>
        <tissue evidence="2">Whole body</tissue>
    </source>
</reference>
<feature type="region of interest" description="Disordered" evidence="1">
    <location>
        <begin position="91"/>
        <end position="111"/>
    </location>
</feature>